<accession>A0AAU9KQV5</accession>
<proteinExistence type="inferred from homology"/>
<dbReference type="AlphaFoldDB" id="A0AAU9KQV5"/>
<evidence type="ECO:0000256" key="6">
    <source>
        <dbReference type="ARBA" id="ARBA00022989"/>
    </source>
</evidence>
<protein>
    <recommendedName>
        <fullName evidence="9">Amino acid transporter transmembrane domain-containing protein</fullName>
    </recommendedName>
</protein>
<keyword evidence="7 8" id="KW-0472">Membrane</keyword>
<feature type="transmembrane region" description="Helical" evidence="8">
    <location>
        <begin position="457"/>
        <end position="479"/>
    </location>
</feature>
<feature type="domain" description="Amino acid transporter transmembrane" evidence="9">
    <location>
        <begin position="28"/>
        <end position="478"/>
    </location>
</feature>
<feature type="transmembrane region" description="Helical" evidence="8">
    <location>
        <begin position="61"/>
        <end position="82"/>
    </location>
</feature>
<evidence type="ECO:0000256" key="4">
    <source>
        <dbReference type="ARBA" id="ARBA00022692"/>
    </source>
</evidence>
<feature type="transmembrane region" description="Helical" evidence="8">
    <location>
        <begin position="148"/>
        <end position="166"/>
    </location>
</feature>
<evidence type="ECO:0000259" key="9">
    <source>
        <dbReference type="Pfam" id="PF01490"/>
    </source>
</evidence>
<dbReference type="InterPro" id="IPR013057">
    <property type="entry name" value="AA_transpt_TM"/>
</dbReference>
<feature type="transmembrane region" description="Helical" evidence="8">
    <location>
        <begin position="304"/>
        <end position="325"/>
    </location>
</feature>
<keyword evidence="5" id="KW-0029">Amino-acid transport</keyword>
<keyword evidence="3" id="KW-0813">Transport</keyword>
<feature type="transmembrane region" description="Helical" evidence="8">
    <location>
        <begin position="178"/>
        <end position="196"/>
    </location>
</feature>
<evidence type="ECO:0000313" key="10">
    <source>
        <dbReference type="EMBL" id="CAH0475730.1"/>
    </source>
</evidence>
<feature type="transmembrane region" description="Helical" evidence="8">
    <location>
        <begin position="108"/>
        <end position="128"/>
    </location>
</feature>
<reference evidence="10" key="1">
    <citation type="submission" date="2021-11" db="EMBL/GenBank/DDBJ databases">
        <authorList>
            <person name="Islam A."/>
            <person name="Islam S."/>
            <person name="Flora M.S."/>
            <person name="Rahman M."/>
            <person name="Ziaur R.M."/>
            <person name="Epstein J.H."/>
            <person name="Hassan M."/>
            <person name="Klassen M."/>
            <person name="Woodard K."/>
            <person name="Webb A."/>
            <person name="Webby R.J."/>
            <person name="El Zowalaty M.E."/>
        </authorList>
    </citation>
    <scope>NUCLEOTIDE SEQUENCE</scope>
    <source>
        <strain evidence="10">Pbs3</strain>
    </source>
</reference>
<keyword evidence="6 8" id="KW-1133">Transmembrane helix</keyword>
<dbReference type="Pfam" id="PF01490">
    <property type="entry name" value="Aa_trans"/>
    <property type="match status" value="1"/>
</dbReference>
<feature type="transmembrane region" description="Helical" evidence="8">
    <location>
        <begin position="394"/>
        <end position="415"/>
    </location>
</feature>
<keyword evidence="4 8" id="KW-0812">Transmembrane</keyword>
<sequence>MIDSGVYRYERNRTSHEFFSPGPLATTRTATARSAIFNLVSTIIGGGILSLPFAFDKCGLVVALVFTAIAASASTFSLYVVVSCSRRGHATSYEEVVRIALGARAGRVTVVLLVLLTFLTLVAYVILIKDLVGSLGVNFLYKRPISEVEQNILPIVCVLLVSPALLTRSMDALRFTSVFSLVSVFVLAFSITVRAVDVVFRRSDIMEVEIRNQIPIKMTPDSWVDAVYAFPIISVSFLCHFNVLPVYRELHKPTRQRLKKIVTSTMFSTWLFYMVVGIMGYLFAFQQSGGVQGDILNNFSDNDALVNLGRLGLLVTILLSLPLIIQPCRANLLRLAKIIRNYSRARATVSYTLASSNSDESEAAGEETMLLPIRDEAAVVGMINASTSARFRAAAVHVLLTISIMASVITIALILPGVAGVWNLMGSTVGLLISYVLPCVSYVSIRREKPNRDRRKLTAWIILAASSITCVVCTIQAFMSVFNL</sequence>
<evidence type="ECO:0000256" key="5">
    <source>
        <dbReference type="ARBA" id="ARBA00022970"/>
    </source>
</evidence>
<name>A0AAU9KQV5_9STRA</name>
<evidence type="ECO:0000256" key="8">
    <source>
        <dbReference type="SAM" id="Phobius"/>
    </source>
</evidence>
<dbReference type="GO" id="GO:0015179">
    <property type="term" value="F:L-amino acid transmembrane transporter activity"/>
    <property type="evidence" value="ECO:0007669"/>
    <property type="project" value="TreeGrafter"/>
</dbReference>
<dbReference type="EMBL" id="CAKKTJ010000131">
    <property type="protein sequence ID" value="CAH0475730.1"/>
    <property type="molecule type" value="Genomic_DNA"/>
</dbReference>
<organism evidence="10 11">
    <name type="scientific">Peronospora belbahrii</name>
    <dbReference type="NCBI Taxonomy" id="622444"/>
    <lineage>
        <taxon>Eukaryota</taxon>
        <taxon>Sar</taxon>
        <taxon>Stramenopiles</taxon>
        <taxon>Oomycota</taxon>
        <taxon>Peronosporomycetes</taxon>
        <taxon>Peronosporales</taxon>
        <taxon>Peronosporaceae</taxon>
        <taxon>Peronospora</taxon>
    </lineage>
</organism>
<gene>
    <name evidence="10" type="ORF">PBS003_LOCUS2540</name>
</gene>
<dbReference type="Proteomes" id="UP001160483">
    <property type="component" value="Unassembled WGS sequence"/>
</dbReference>
<dbReference type="PANTHER" id="PTHR22950:SF458">
    <property type="entry name" value="SODIUM-COUPLED NEUTRAL AMINO ACID TRANSPORTER 11-RELATED"/>
    <property type="match status" value="1"/>
</dbReference>
<feature type="transmembrane region" description="Helical" evidence="8">
    <location>
        <begin position="421"/>
        <end position="445"/>
    </location>
</feature>
<evidence type="ECO:0000256" key="2">
    <source>
        <dbReference type="ARBA" id="ARBA00008066"/>
    </source>
</evidence>
<evidence type="ECO:0000256" key="7">
    <source>
        <dbReference type="ARBA" id="ARBA00023136"/>
    </source>
</evidence>
<comment type="caution">
    <text evidence="10">The sequence shown here is derived from an EMBL/GenBank/DDBJ whole genome shotgun (WGS) entry which is preliminary data.</text>
</comment>
<dbReference type="PANTHER" id="PTHR22950">
    <property type="entry name" value="AMINO ACID TRANSPORTER"/>
    <property type="match status" value="1"/>
</dbReference>
<dbReference type="GO" id="GO:0016020">
    <property type="term" value="C:membrane"/>
    <property type="evidence" value="ECO:0007669"/>
    <property type="project" value="UniProtKB-SubCell"/>
</dbReference>
<feature type="transmembrane region" description="Helical" evidence="8">
    <location>
        <begin position="267"/>
        <end position="284"/>
    </location>
</feature>
<evidence type="ECO:0000256" key="3">
    <source>
        <dbReference type="ARBA" id="ARBA00022448"/>
    </source>
</evidence>
<dbReference type="Gene3D" id="1.20.1740.10">
    <property type="entry name" value="Amino acid/polyamine transporter I"/>
    <property type="match status" value="1"/>
</dbReference>
<feature type="transmembrane region" description="Helical" evidence="8">
    <location>
        <begin position="226"/>
        <end position="247"/>
    </location>
</feature>
<comment type="subcellular location">
    <subcellularLocation>
        <location evidence="1">Membrane</location>
        <topology evidence="1">Multi-pass membrane protein</topology>
    </subcellularLocation>
</comment>
<evidence type="ECO:0000313" key="11">
    <source>
        <dbReference type="Proteomes" id="UP001160483"/>
    </source>
</evidence>
<comment type="similarity">
    <text evidence="2">Belongs to the amino acid/polyamine transporter 2 family.</text>
</comment>
<evidence type="ECO:0000256" key="1">
    <source>
        <dbReference type="ARBA" id="ARBA00004141"/>
    </source>
</evidence>
<feature type="transmembrane region" description="Helical" evidence="8">
    <location>
        <begin position="35"/>
        <end position="55"/>
    </location>
</feature>